<evidence type="ECO:0000313" key="3">
    <source>
        <dbReference type="Proteomes" id="UP000295129"/>
    </source>
</evidence>
<evidence type="ECO:0008006" key="4">
    <source>
        <dbReference type="Google" id="ProtNLM"/>
    </source>
</evidence>
<reference evidence="2 3" key="1">
    <citation type="submission" date="2019-03" db="EMBL/GenBank/DDBJ databases">
        <title>Genomic Encyclopedia of Type Strains, Phase IV (KMG-IV): sequencing the most valuable type-strain genomes for metagenomic binning, comparative biology and taxonomic classification.</title>
        <authorList>
            <person name="Goeker M."/>
        </authorList>
    </citation>
    <scope>NUCLEOTIDE SEQUENCE [LARGE SCALE GENOMIC DNA]</scope>
    <source>
        <strain evidence="2 3">DSM 12121</strain>
    </source>
</reference>
<evidence type="ECO:0000256" key="1">
    <source>
        <dbReference type="SAM" id="Phobius"/>
    </source>
</evidence>
<proteinExistence type="predicted"/>
<dbReference type="RefSeq" id="WP_133589609.1">
    <property type="nucleotide sequence ID" value="NZ_SNVV01000004.1"/>
</dbReference>
<dbReference type="AlphaFoldDB" id="A0A4R6E8A5"/>
<dbReference type="Proteomes" id="UP000295129">
    <property type="component" value="Unassembled WGS sequence"/>
</dbReference>
<feature type="transmembrane region" description="Helical" evidence="1">
    <location>
        <begin position="37"/>
        <end position="60"/>
    </location>
</feature>
<accession>A0A4R6E8A5</accession>
<comment type="caution">
    <text evidence="2">The sequence shown here is derived from an EMBL/GenBank/DDBJ whole genome shotgun (WGS) entry which is preliminary data.</text>
</comment>
<protein>
    <recommendedName>
        <fullName evidence="4">DUF2909 family protein</fullName>
    </recommendedName>
</protein>
<dbReference type="InterPro" id="IPR021313">
    <property type="entry name" value="DUF2909"/>
</dbReference>
<sequence length="64" mass="6740">MRIVVIAFLVLIVASLASALGFLLRDRGRGARTARALAIRVGLSITLFLLLMAGFASGLIDGKL</sequence>
<gene>
    <name evidence="2" type="ORF">C7389_104148</name>
</gene>
<organism evidence="2 3">
    <name type="scientific">Azoarcus indigens</name>
    <dbReference type="NCBI Taxonomy" id="29545"/>
    <lineage>
        <taxon>Bacteria</taxon>
        <taxon>Pseudomonadati</taxon>
        <taxon>Pseudomonadota</taxon>
        <taxon>Betaproteobacteria</taxon>
        <taxon>Rhodocyclales</taxon>
        <taxon>Zoogloeaceae</taxon>
        <taxon>Azoarcus</taxon>
    </lineage>
</organism>
<dbReference type="NCBIfam" id="NF033233">
    <property type="entry name" value="twin_helix"/>
    <property type="match status" value="1"/>
</dbReference>
<keyword evidence="1" id="KW-0472">Membrane</keyword>
<dbReference type="EMBL" id="SNVV01000004">
    <property type="protein sequence ID" value="TDN53794.1"/>
    <property type="molecule type" value="Genomic_DNA"/>
</dbReference>
<feature type="transmembrane region" description="Helical" evidence="1">
    <location>
        <begin position="6"/>
        <end position="25"/>
    </location>
</feature>
<evidence type="ECO:0000313" key="2">
    <source>
        <dbReference type="EMBL" id="TDN53794.1"/>
    </source>
</evidence>
<keyword evidence="1" id="KW-1133">Transmembrane helix</keyword>
<keyword evidence="1" id="KW-0812">Transmembrane</keyword>
<name>A0A4R6E8A5_9RHOO</name>
<keyword evidence="3" id="KW-1185">Reference proteome</keyword>
<dbReference type="Pfam" id="PF11137">
    <property type="entry name" value="DUF2909"/>
    <property type="match status" value="1"/>
</dbReference>